<dbReference type="AlphaFoldDB" id="M2LZU7"/>
<dbReference type="Proteomes" id="UP000011761">
    <property type="component" value="Unassembled WGS sequence"/>
</dbReference>
<protein>
    <submittedName>
        <fullName evidence="2">Uncharacterized protein</fullName>
    </submittedName>
</protein>
<evidence type="ECO:0000313" key="2">
    <source>
        <dbReference type="EMBL" id="EMD00243.1"/>
    </source>
</evidence>
<proteinExistence type="predicted"/>
<reference evidence="2 3" key="1">
    <citation type="journal article" date="2012" name="PLoS Pathog.">
        <title>Diverse lifestyles and strategies of plant pathogenesis encoded in the genomes of eighteen Dothideomycetes fungi.</title>
        <authorList>
            <person name="Ohm R.A."/>
            <person name="Feau N."/>
            <person name="Henrissat B."/>
            <person name="Schoch C.L."/>
            <person name="Horwitz B.A."/>
            <person name="Barry K.W."/>
            <person name="Condon B.J."/>
            <person name="Copeland A.C."/>
            <person name="Dhillon B."/>
            <person name="Glaser F."/>
            <person name="Hesse C.N."/>
            <person name="Kosti I."/>
            <person name="LaButti K."/>
            <person name="Lindquist E.A."/>
            <person name="Lucas S."/>
            <person name="Salamov A.A."/>
            <person name="Bradshaw R.E."/>
            <person name="Ciuffetti L."/>
            <person name="Hamelin R.C."/>
            <person name="Kema G.H.J."/>
            <person name="Lawrence C."/>
            <person name="Scott J.A."/>
            <person name="Spatafora J.W."/>
            <person name="Turgeon B.G."/>
            <person name="de Wit P.J.G.M."/>
            <person name="Zhong S."/>
            <person name="Goodwin S.B."/>
            <person name="Grigoriev I.V."/>
        </authorList>
    </citation>
    <scope>NUCLEOTIDE SEQUENCE [LARGE SCALE GENOMIC DNA]</scope>
    <source>
        <strain evidence="2 3">UAMH 10762</strain>
    </source>
</reference>
<dbReference type="EMBL" id="KB445551">
    <property type="protein sequence ID" value="EMD00243.1"/>
    <property type="molecule type" value="Genomic_DNA"/>
</dbReference>
<gene>
    <name evidence="2" type="ORF">BAUCODRAFT_119790</name>
</gene>
<keyword evidence="3" id="KW-1185">Reference proteome</keyword>
<organism evidence="2 3">
    <name type="scientific">Baudoinia panamericana (strain UAMH 10762)</name>
    <name type="common">Angels' share fungus</name>
    <name type="synonym">Baudoinia compniacensis (strain UAMH 10762)</name>
    <dbReference type="NCBI Taxonomy" id="717646"/>
    <lineage>
        <taxon>Eukaryota</taxon>
        <taxon>Fungi</taxon>
        <taxon>Dikarya</taxon>
        <taxon>Ascomycota</taxon>
        <taxon>Pezizomycotina</taxon>
        <taxon>Dothideomycetes</taxon>
        <taxon>Dothideomycetidae</taxon>
        <taxon>Mycosphaerellales</taxon>
        <taxon>Teratosphaeriaceae</taxon>
        <taxon>Baudoinia</taxon>
    </lineage>
</organism>
<dbReference type="HOGENOM" id="CLU_2867317_0_0_1"/>
<feature type="region of interest" description="Disordered" evidence="1">
    <location>
        <begin position="1"/>
        <end position="34"/>
    </location>
</feature>
<dbReference type="KEGG" id="bcom:BAUCODRAFT_119790"/>
<accession>M2LZU7</accession>
<sequence>MLIGGHNLHAAGGSLPTRPSDGGDGNINSPQRSHCCQSSHCEREMLSHCQSMPESTVLYTSVSA</sequence>
<dbReference type="RefSeq" id="XP_007672743.1">
    <property type="nucleotide sequence ID" value="XM_007674553.1"/>
</dbReference>
<evidence type="ECO:0000313" key="3">
    <source>
        <dbReference type="Proteomes" id="UP000011761"/>
    </source>
</evidence>
<evidence type="ECO:0000256" key="1">
    <source>
        <dbReference type="SAM" id="MobiDB-lite"/>
    </source>
</evidence>
<name>M2LZU7_BAUPA</name>
<dbReference type="GeneID" id="19107446"/>